<dbReference type="Proteomes" id="UP000887580">
    <property type="component" value="Unplaced"/>
</dbReference>
<accession>A0AC35EZY4</accession>
<protein>
    <submittedName>
        <fullName evidence="2">Uncharacterized protein</fullName>
    </submittedName>
</protein>
<evidence type="ECO:0000313" key="2">
    <source>
        <dbReference type="WBParaSite" id="PS1159_v2.g12384.t1"/>
    </source>
</evidence>
<evidence type="ECO:0000313" key="1">
    <source>
        <dbReference type="Proteomes" id="UP000887580"/>
    </source>
</evidence>
<organism evidence="1 2">
    <name type="scientific">Panagrolaimus sp. PS1159</name>
    <dbReference type="NCBI Taxonomy" id="55785"/>
    <lineage>
        <taxon>Eukaryota</taxon>
        <taxon>Metazoa</taxon>
        <taxon>Ecdysozoa</taxon>
        <taxon>Nematoda</taxon>
        <taxon>Chromadorea</taxon>
        <taxon>Rhabditida</taxon>
        <taxon>Tylenchina</taxon>
        <taxon>Panagrolaimomorpha</taxon>
        <taxon>Panagrolaimoidea</taxon>
        <taxon>Panagrolaimidae</taxon>
        <taxon>Panagrolaimus</taxon>
    </lineage>
</organism>
<sequence>MTTNDNFLLFKGKHKSFDNCHTDAGAQYSDLNLSQNGKVSNLSLIQSNSKSYFDKKIDSTLSETYERKEKSQIWKKSSTTYLCSKYSNSLFLNDKNEKCWRKNDSSNATNNSTLSLHISAVENSNEASSDSRNKSFKKSWLIQEHKQINPASTFVSQNPFEFPRQKNDKVPESEVLQFKASQRLLNSDKSHLYSNTE</sequence>
<proteinExistence type="predicted"/>
<reference evidence="2" key="1">
    <citation type="submission" date="2022-11" db="UniProtKB">
        <authorList>
            <consortium name="WormBaseParasite"/>
        </authorList>
    </citation>
    <scope>IDENTIFICATION</scope>
</reference>
<name>A0AC35EZY4_9BILA</name>
<dbReference type="WBParaSite" id="PS1159_v2.g12384.t1">
    <property type="protein sequence ID" value="PS1159_v2.g12384.t1"/>
    <property type="gene ID" value="PS1159_v2.g12384"/>
</dbReference>